<dbReference type="STRING" id="2656787.A0A370TP52"/>
<gene>
    <name evidence="2" type="ORF">BP5553_04727</name>
</gene>
<comment type="caution">
    <text evidence="2">The sequence shown here is derived from an EMBL/GenBank/DDBJ whole genome shotgun (WGS) entry which is preliminary data.</text>
</comment>
<dbReference type="OrthoDB" id="2958217at2759"/>
<keyword evidence="3" id="KW-1185">Reference proteome</keyword>
<organism evidence="2 3">
    <name type="scientific">Venustampulla echinocandica</name>
    <dbReference type="NCBI Taxonomy" id="2656787"/>
    <lineage>
        <taxon>Eukaryota</taxon>
        <taxon>Fungi</taxon>
        <taxon>Dikarya</taxon>
        <taxon>Ascomycota</taxon>
        <taxon>Pezizomycotina</taxon>
        <taxon>Leotiomycetes</taxon>
        <taxon>Helotiales</taxon>
        <taxon>Pleuroascaceae</taxon>
        <taxon>Venustampulla</taxon>
    </lineage>
</organism>
<dbReference type="GeneID" id="43597576"/>
<dbReference type="Pfam" id="PF06985">
    <property type="entry name" value="HET"/>
    <property type="match status" value="1"/>
</dbReference>
<protein>
    <recommendedName>
        <fullName evidence="1">Heterokaryon incompatibility domain-containing protein</fullName>
    </recommendedName>
</protein>
<dbReference type="PANTHER" id="PTHR33112:SF12">
    <property type="entry name" value="HETEROKARYON INCOMPATIBILITY DOMAIN-CONTAINING PROTEIN"/>
    <property type="match status" value="1"/>
</dbReference>
<name>A0A370TP52_9HELO</name>
<sequence length="172" mass="19941">MNDIYSSAQIVLIAAYGDSMDFGVPGISYRRHVVQHHEEIFGLRVTNIIREVEGDPLALWHTRGWTYQESILARRRVYFTNVQAFFECGQSVWHEDQYNADKVRNEFASHGLITPDDGSRFDAFVRHLRNYTSRMLTYQSDAYNAFSGISKSLYEGTFLYSLPQVDVDRALR</sequence>
<feature type="domain" description="Heterokaryon incompatibility" evidence="1">
    <location>
        <begin position="1"/>
        <end position="69"/>
    </location>
</feature>
<evidence type="ECO:0000313" key="3">
    <source>
        <dbReference type="Proteomes" id="UP000254866"/>
    </source>
</evidence>
<dbReference type="Proteomes" id="UP000254866">
    <property type="component" value="Unassembled WGS sequence"/>
</dbReference>
<evidence type="ECO:0000313" key="2">
    <source>
        <dbReference type="EMBL" id="RDL37294.1"/>
    </source>
</evidence>
<dbReference type="RefSeq" id="XP_031869950.1">
    <property type="nucleotide sequence ID" value="XM_032013350.1"/>
</dbReference>
<accession>A0A370TP52</accession>
<dbReference type="EMBL" id="NPIC01000003">
    <property type="protein sequence ID" value="RDL37294.1"/>
    <property type="molecule type" value="Genomic_DNA"/>
</dbReference>
<dbReference type="InterPro" id="IPR010730">
    <property type="entry name" value="HET"/>
</dbReference>
<proteinExistence type="predicted"/>
<dbReference type="PANTHER" id="PTHR33112">
    <property type="entry name" value="DOMAIN PROTEIN, PUTATIVE-RELATED"/>
    <property type="match status" value="1"/>
</dbReference>
<dbReference type="AlphaFoldDB" id="A0A370TP52"/>
<evidence type="ECO:0000259" key="1">
    <source>
        <dbReference type="Pfam" id="PF06985"/>
    </source>
</evidence>
<reference evidence="2 3" key="1">
    <citation type="journal article" date="2018" name="IMA Fungus">
        <title>IMA Genome-F 9: Draft genome sequence of Annulohypoxylon stygium, Aspergillus mulundensis, Berkeleyomyces basicola (syn. Thielaviopsis basicola), Ceratocystis smalleyi, two Cercospora beticola strains, Coleophoma cylindrospora, Fusarium fracticaudum, Phialophora cf. hyalina, and Morchella septimelata.</title>
        <authorList>
            <person name="Wingfield B.D."/>
            <person name="Bills G.F."/>
            <person name="Dong Y."/>
            <person name="Huang W."/>
            <person name="Nel W.J."/>
            <person name="Swalarsk-Parry B.S."/>
            <person name="Vaghefi N."/>
            <person name="Wilken P.M."/>
            <person name="An Z."/>
            <person name="de Beer Z.W."/>
            <person name="De Vos L."/>
            <person name="Chen L."/>
            <person name="Duong T.A."/>
            <person name="Gao Y."/>
            <person name="Hammerbacher A."/>
            <person name="Kikkert J.R."/>
            <person name="Li Y."/>
            <person name="Li H."/>
            <person name="Li K."/>
            <person name="Li Q."/>
            <person name="Liu X."/>
            <person name="Ma X."/>
            <person name="Naidoo K."/>
            <person name="Pethybridge S.J."/>
            <person name="Sun J."/>
            <person name="Steenkamp E.T."/>
            <person name="van der Nest M.A."/>
            <person name="van Wyk S."/>
            <person name="Wingfield M.J."/>
            <person name="Xiong C."/>
            <person name="Yue Q."/>
            <person name="Zhang X."/>
        </authorList>
    </citation>
    <scope>NUCLEOTIDE SEQUENCE [LARGE SCALE GENOMIC DNA]</scope>
    <source>
        <strain evidence="2 3">BP 5553</strain>
    </source>
</reference>